<dbReference type="GO" id="GO:0070967">
    <property type="term" value="F:coenzyme F420 binding"/>
    <property type="evidence" value="ECO:0007669"/>
    <property type="project" value="TreeGrafter"/>
</dbReference>
<dbReference type="Pfam" id="PF04075">
    <property type="entry name" value="F420H2_quin_red"/>
    <property type="match status" value="1"/>
</dbReference>
<dbReference type="EMBL" id="BNJF01000002">
    <property type="protein sequence ID" value="GHO46757.1"/>
    <property type="molecule type" value="Genomic_DNA"/>
</dbReference>
<accession>A0A8J3HYW1</accession>
<dbReference type="InterPro" id="IPR012349">
    <property type="entry name" value="Split_barrel_FMN-bd"/>
</dbReference>
<dbReference type="Proteomes" id="UP000612362">
    <property type="component" value="Unassembled WGS sequence"/>
</dbReference>
<sequence length="139" mass="15020">MQDINAWNKNVIDEFRANGGKVGGPYAGGRLLLLNTVGAKSGEKRTTPLGFVDDGDSYVVAASMLGAPKHPAWYHNIVANPEVTVEIGGEAFTTTAVIASGEEYRRLFAKFNEVSSFLAEHQAKTTRQIPLIVLKRSAD</sequence>
<comment type="similarity">
    <text evidence="1">Belongs to the F420H(2)-dependent quinone reductase family.</text>
</comment>
<organism evidence="3 4">
    <name type="scientific">Ktedonospora formicarum</name>
    <dbReference type="NCBI Taxonomy" id="2778364"/>
    <lineage>
        <taxon>Bacteria</taxon>
        <taxon>Bacillati</taxon>
        <taxon>Chloroflexota</taxon>
        <taxon>Ktedonobacteria</taxon>
        <taxon>Ktedonobacterales</taxon>
        <taxon>Ktedonobacteraceae</taxon>
        <taxon>Ktedonospora</taxon>
    </lineage>
</organism>
<evidence type="ECO:0008006" key="5">
    <source>
        <dbReference type="Google" id="ProtNLM"/>
    </source>
</evidence>
<evidence type="ECO:0000256" key="1">
    <source>
        <dbReference type="ARBA" id="ARBA00008710"/>
    </source>
</evidence>
<dbReference type="PANTHER" id="PTHR39428:SF1">
    <property type="entry name" value="F420H(2)-DEPENDENT QUINONE REDUCTASE RV1261C"/>
    <property type="match status" value="1"/>
</dbReference>
<keyword evidence="4" id="KW-1185">Reference proteome</keyword>
<dbReference type="Gene3D" id="2.30.110.10">
    <property type="entry name" value="Electron Transport, Fmn-binding Protein, Chain A"/>
    <property type="match status" value="1"/>
</dbReference>
<evidence type="ECO:0000256" key="2">
    <source>
        <dbReference type="ARBA" id="ARBA00049106"/>
    </source>
</evidence>
<dbReference type="AlphaFoldDB" id="A0A8J3HYW1"/>
<evidence type="ECO:0000313" key="4">
    <source>
        <dbReference type="Proteomes" id="UP000612362"/>
    </source>
</evidence>
<dbReference type="PANTHER" id="PTHR39428">
    <property type="entry name" value="F420H(2)-DEPENDENT QUINONE REDUCTASE RV1261C"/>
    <property type="match status" value="1"/>
</dbReference>
<dbReference type="SUPFAM" id="SSF50475">
    <property type="entry name" value="FMN-binding split barrel"/>
    <property type="match status" value="1"/>
</dbReference>
<comment type="caution">
    <text evidence="3">The sequence shown here is derived from an EMBL/GenBank/DDBJ whole genome shotgun (WGS) entry which is preliminary data.</text>
</comment>
<comment type="catalytic activity">
    <reaction evidence="2">
        <text>oxidized coenzyme F420-(gamma-L-Glu)(n) + a quinol + H(+) = reduced coenzyme F420-(gamma-L-Glu)(n) + a quinone</text>
        <dbReference type="Rhea" id="RHEA:39663"/>
        <dbReference type="Rhea" id="RHEA-COMP:12939"/>
        <dbReference type="Rhea" id="RHEA-COMP:14378"/>
        <dbReference type="ChEBI" id="CHEBI:15378"/>
        <dbReference type="ChEBI" id="CHEBI:24646"/>
        <dbReference type="ChEBI" id="CHEBI:132124"/>
        <dbReference type="ChEBI" id="CHEBI:133980"/>
        <dbReference type="ChEBI" id="CHEBI:139511"/>
    </reaction>
</comment>
<reference evidence="3" key="1">
    <citation type="submission" date="2020-10" db="EMBL/GenBank/DDBJ databases">
        <title>Taxonomic study of unclassified bacteria belonging to the class Ktedonobacteria.</title>
        <authorList>
            <person name="Yabe S."/>
            <person name="Wang C.M."/>
            <person name="Zheng Y."/>
            <person name="Sakai Y."/>
            <person name="Cavaletti L."/>
            <person name="Monciardini P."/>
            <person name="Donadio S."/>
        </authorList>
    </citation>
    <scope>NUCLEOTIDE SEQUENCE</scope>
    <source>
        <strain evidence="3">SOSP1-1</strain>
    </source>
</reference>
<name>A0A8J3HYW1_9CHLR</name>
<dbReference type="NCBIfam" id="TIGR00026">
    <property type="entry name" value="hi_GC_TIGR00026"/>
    <property type="match status" value="1"/>
</dbReference>
<gene>
    <name evidence="3" type="ORF">KSX_49200</name>
</gene>
<proteinExistence type="inferred from homology"/>
<dbReference type="InterPro" id="IPR004378">
    <property type="entry name" value="F420H2_quin_Rdtase"/>
</dbReference>
<dbReference type="GO" id="GO:0016491">
    <property type="term" value="F:oxidoreductase activity"/>
    <property type="evidence" value="ECO:0007669"/>
    <property type="project" value="InterPro"/>
</dbReference>
<dbReference type="GO" id="GO:0005886">
    <property type="term" value="C:plasma membrane"/>
    <property type="evidence" value="ECO:0007669"/>
    <property type="project" value="TreeGrafter"/>
</dbReference>
<dbReference type="RefSeq" id="WP_220196114.1">
    <property type="nucleotide sequence ID" value="NZ_BNJF01000002.1"/>
</dbReference>
<evidence type="ECO:0000313" key="3">
    <source>
        <dbReference type="EMBL" id="GHO46757.1"/>
    </source>
</evidence>
<protein>
    <recommendedName>
        <fullName evidence="5">Nitroreductase family deazaflavin-dependent oxidoreductase</fullName>
    </recommendedName>
</protein>